<comment type="subcellular location">
    <subcellularLocation>
        <location evidence="1">Membrane</location>
        <topology evidence="1">Multi-pass membrane protein</topology>
    </subcellularLocation>
</comment>
<dbReference type="InterPro" id="IPR003362">
    <property type="entry name" value="Bact_transf"/>
</dbReference>
<dbReference type="PANTHER" id="PTHR30576">
    <property type="entry name" value="COLANIC BIOSYNTHESIS UDP-GLUCOSE LIPID CARRIER TRANSFERASE"/>
    <property type="match status" value="1"/>
</dbReference>
<dbReference type="GO" id="GO:0016780">
    <property type="term" value="F:phosphotransferase activity, for other substituted phosphate groups"/>
    <property type="evidence" value="ECO:0007669"/>
    <property type="project" value="TreeGrafter"/>
</dbReference>
<organism evidence="9 10">
    <name type="scientific">Candidatus Brocadia fulgida</name>
    <dbReference type="NCBI Taxonomy" id="380242"/>
    <lineage>
        <taxon>Bacteria</taxon>
        <taxon>Pseudomonadati</taxon>
        <taxon>Planctomycetota</taxon>
        <taxon>Candidatus Brocadiia</taxon>
        <taxon>Candidatus Brocadiales</taxon>
        <taxon>Candidatus Brocadiaceae</taxon>
        <taxon>Candidatus Brocadia</taxon>
    </lineage>
</organism>
<dbReference type="PATRIC" id="fig|380242.3.peg.2784"/>
<comment type="caution">
    <text evidence="9">The sequence shown here is derived from an EMBL/GenBank/DDBJ whole genome shotgun (WGS) entry which is preliminary data.</text>
</comment>
<comment type="similarity">
    <text evidence="2">Belongs to the bacterial sugar transferase family.</text>
</comment>
<evidence type="ECO:0000259" key="8">
    <source>
        <dbReference type="Pfam" id="PF02397"/>
    </source>
</evidence>
<keyword evidence="6 7" id="KW-0472">Membrane</keyword>
<gene>
    <name evidence="9" type="ORF">BROFUL_02229</name>
</gene>
<dbReference type="Proteomes" id="UP000034954">
    <property type="component" value="Unassembled WGS sequence"/>
</dbReference>
<protein>
    <submittedName>
        <fullName evidence="9">Undecaprenyl-phosphate galactose phosphotransferase</fullName>
    </submittedName>
</protein>
<dbReference type="Pfam" id="PF13727">
    <property type="entry name" value="CoA_binding_3"/>
    <property type="match status" value="1"/>
</dbReference>
<sequence length="469" mass="54380">MLKEHHVAFKWLMIFVDLVIVMVTFFAGFFLRNKFDVSYEDISTCVMVLPTVLVIWGVLLHYFGMYDSFRTRPVVDILLIVAETAFVGVGLFGSFVFVVKIESLGRLHTAYSFLLAAMFLSIEKVLLVLWFRYQRKKGLNTRNMLIVGTGKRTQRFLALINKHAEWGIHVVGLVDEDRDKMNSTIYGHKVIGSFSDMPDIIKKNVVDEVLFIVPRSWLDKIEELMYQCEIEGLRVRLALDFFDLKLSKAKYTYIENFPILTFESAPDQTIFLLLKRLLDIIFSGMALIVLSPVFVVTALLIKITSKGEVFFKQQRCSLYGRRFLVYKFRTMVEDAEAKLKDLLAYNEMDGPVFKMENDPRVTKIGKILRKFSIDELPQLLNVFKGDMSLVGPRPPLPGEVDQYKPWQRRRLSMRPGMTCLWQAYGRNEITDFNEWMKLDLNYIDNWSLWLDFKILLKTIPSVLSGIGAK</sequence>
<dbReference type="PANTHER" id="PTHR30576:SF10">
    <property type="entry name" value="SLL5057 PROTEIN"/>
    <property type="match status" value="1"/>
</dbReference>
<feature type="transmembrane region" description="Helical" evidence="7">
    <location>
        <begin position="111"/>
        <end position="133"/>
    </location>
</feature>
<evidence type="ECO:0000256" key="5">
    <source>
        <dbReference type="ARBA" id="ARBA00022989"/>
    </source>
</evidence>
<dbReference type="Gene3D" id="3.40.50.720">
    <property type="entry name" value="NAD(P)-binding Rossmann-like Domain"/>
    <property type="match status" value="1"/>
</dbReference>
<feature type="transmembrane region" description="Helical" evidence="7">
    <location>
        <begin position="77"/>
        <end position="99"/>
    </location>
</feature>
<feature type="transmembrane region" description="Helical" evidence="7">
    <location>
        <begin position="46"/>
        <end position="65"/>
    </location>
</feature>
<dbReference type="EMBL" id="LAQJ01000222">
    <property type="protein sequence ID" value="KKO19048.1"/>
    <property type="molecule type" value="Genomic_DNA"/>
</dbReference>
<keyword evidence="5 7" id="KW-1133">Transmembrane helix</keyword>
<evidence type="ECO:0000256" key="6">
    <source>
        <dbReference type="ARBA" id="ARBA00023136"/>
    </source>
</evidence>
<dbReference type="Pfam" id="PF02397">
    <property type="entry name" value="Bac_transf"/>
    <property type="match status" value="1"/>
</dbReference>
<dbReference type="SUPFAM" id="SSF53335">
    <property type="entry name" value="S-adenosyl-L-methionine-dependent methyltransferases"/>
    <property type="match status" value="1"/>
</dbReference>
<keyword evidence="3" id="KW-0808">Transferase</keyword>
<evidence type="ECO:0000256" key="4">
    <source>
        <dbReference type="ARBA" id="ARBA00022692"/>
    </source>
</evidence>
<evidence type="ECO:0000313" key="9">
    <source>
        <dbReference type="EMBL" id="KKO19048.1"/>
    </source>
</evidence>
<dbReference type="InterPro" id="IPR029063">
    <property type="entry name" value="SAM-dependent_MTases_sf"/>
</dbReference>
<dbReference type="InterPro" id="IPR017475">
    <property type="entry name" value="EPS_sugar_tfrase"/>
</dbReference>
<accession>A0A0M2USK7</accession>
<dbReference type="GO" id="GO:0016020">
    <property type="term" value="C:membrane"/>
    <property type="evidence" value="ECO:0007669"/>
    <property type="project" value="UniProtKB-SubCell"/>
</dbReference>
<name>A0A0M2USK7_9BACT</name>
<evidence type="ECO:0000256" key="3">
    <source>
        <dbReference type="ARBA" id="ARBA00022679"/>
    </source>
</evidence>
<dbReference type="AlphaFoldDB" id="A0A0M2USK7"/>
<keyword evidence="4 7" id="KW-0812">Transmembrane</keyword>
<keyword evidence="10" id="KW-1185">Reference proteome</keyword>
<feature type="domain" description="Bacterial sugar transferase" evidence="8">
    <location>
        <begin position="275"/>
        <end position="463"/>
    </location>
</feature>
<evidence type="ECO:0000256" key="2">
    <source>
        <dbReference type="ARBA" id="ARBA00006464"/>
    </source>
</evidence>
<reference evidence="9 10" key="1">
    <citation type="journal article" date="2013" name="BMC Microbiol.">
        <title>Identification of the type II cytochrome c maturation pathway in anammox bacteria by comparative genomics.</title>
        <authorList>
            <person name="Ferousi C."/>
            <person name="Speth D.R."/>
            <person name="Reimann J."/>
            <person name="Op den Camp H.J."/>
            <person name="Allen J.W."/>
            <person name="Keltjens J.T."/>
            <person name="Jetten M.S."/>
        </authorList>
    </citation>
    <scope>NUCLEOTIDE SEQUENCE [LARGE SCALE GENOMIC DNA]</scope>
    <source>
        <strain evidence="9">RU1</strain>
    </source>
</reference>
<feature type="transmembrane region" description="Helical" evidence="7">
    <location>
        <begin position="280"/>
        <end position="301"/>
    </location>
</feature>
<evidence type="ECO:0000256" key="1">
    <source>
        <dbReference type="ARBA" id="ARBA00004141"/>
    </source>
</evidence>
<evidence type="ECO:0000313" key="10">
    <source>
        <dbReference type="Proteomes" id="UP000034954"/>
    </source>
</evidence>
<proteinExistence type="inferred from homology"/>
<feature type="transmembrane region" description="Helical" evidence="7">
    <location>
        <begin position="12"/>
        <end position="31"/>
    </location>
</feature>
<evidence type="ECO:0000256" key="7">
    <source>
        <dbReference type="SAM" id="Phobius"/>
    </source>
</evidence>
<dbReference type="NCBIfam" id="TIGR03025">
    <property type="entry name" value="EPS_sugtrans"/>
    <property type="match status" value="1"/>
</dbReference>